<dbReference type="PATRIC" id="fig|727.534.peg.185"/>
<evidence type="ECO:0000313" key="12">
    <source>
        <dbReference type="Proteomes" id="UP000837924"/>
    </source>
</evidence>
<protein>
    <submittedName>
        <fullName evidence="4">Chalcone isomerase family protein</fullName>
    </submittedName>
</protein>
<dbReference type="KEGG" id="hix:NTHI723_00175"/>
<dbReference type="Proteomes" id="UP000050700">
    <property type="component" value="Unassembled WGS sequence"/>
</dbReference>
<reference evidence="12" key="4">
    <citation type="submission" date="2021-11" db="EMBL/GenBank/DDBJ databases">
        <authorList>
            <person name="Riesbeck K."/>
        </authorList>
    </citation>
    <scope>NUCLEOTIDE SEQUENCE [LARGE SCALE GENOMIC DNA]</scope>
</reference>
<proteinExistence type="predicted"/>
<reference evidence="5 9" key="1">
    <citation type="submission" date="2014-05" db="EMBL/GenBank/DDBJ databases">
        <title>Methylome analysis of the phasevarions of Haemophilus influenzae.</title>
        <authorList>
            <person name="Atack J.M."/>
            <person name="Fox K.L."/>
            <person name="Power P.M."/>
            <person name="Clark T."/>
            <person name="Jurcisek J."/>
            <person name="Korlach J."/>
            <person name="Bakaletz L.O."/>
            <person name="Jennings M.P."/>
        </authorList>
    </citation>
    <scope>NUCLEOTIDE SEQUENCE [LARGE SCALE GENOMIC DNA]</scope>
    <source>
        <strain evidence="5 9">1209</strain>
    </source>
</reference>
<evidence type="ECO:0000313" key="9">
    <source>
        <dbReference type="Proteomes" id="UP000050700"/>
    </source>
</evidence>
<dbReference type="GeneID" id="93220470"/>
<dbReference type="AlphaFoldDB" id="A0A0D0INB4"/>
<sequence length="202" mass="23238">MKMKSLFVAMITFFSAAPFAHWQPIGNAEYTWGPFHVYTIGLFSETGTYQENERPLMLSFKYEKPIEGKNFAITLIKEIETLKLNDGDTQSWLKEMQATFPDFSPNDILNYIALPDRGYFVLNDTVLEHDFDAKFNQAFIGIWLAPNSTFVKLQPQLLGKTKSNHEATEFYLKPEIESFDEQDSTPELPPNYLLDSQKKSQG</sequence>
<dbReference type="Proteomes" id="UP000238866">
    <property type="component" value="Unassembled WGS sequence"/>
</dbReference>
<evidence type="ECO:0000313" key="4">
    <source>
        <dbReference type="EMBL" id="CAH0449488.1"/>
    </source>
</evidence>
<feature type="region of interest" description="Disordered" evidence="1">
    <location>
        <begin position="179"/>
        <end position="202"/>
    </location>
</feature>
<dbReference type="EMBL" id="OV040584">
    <property type="protein sequence ID" value="CAH0449488.1"/>
    <property type="molecule type" value="Genomic_DNA"/>
</dbReference>
<evidence type="ECO:0000313" key="10">
    <source>
        <dbReference type="Proteomes" id="UP000238666"/>
    </source>
</evidence>
<evidence type="ECO:0000313" key="7">
    <source>
        <dbReference type="EMBL" id="PRM19811.1"/>
    </source>
</evidence>
<feature type="signal peptide" evidence="2">
    <location>
        <begin position="1"/>
        <end position="20"/>
    </location>
</feature>
<reference evidence="4" key="5">
    <citation type="submission" date="2024-01" db="EMBL/GenBank/DDBJ databases">
        <authorList>
            <person name="Riesbeck K."/>
        </authorList>
    </citation>
    <scope>NUCLEOTIDE SEQUENCE</scope>
    <source>
        <strain evidence="4">KR271</strain>
    </source>
</reference>
<dbReference type="EMBL" id="JMQP01000002">
    <property type="protein sequence ID" value="KIS35386.1"/>
    <property type="molecule type" value="Genomic_DNA"/>
</dbReference>
<gene>
    <name evidence="6" type="ORF">BV022_00546</name>
    <name evidence="7" type="ORF">BVZ99_00212</name>
    <name evidence="8" type="ORF">CH627_06440</name>
    <name evidence="4" type="ORF">KRLU271_LOCUS1244</name>
    <name evidence="5" type="ORF">NTHI1209_00992</name>
</gene>
<dbReference type="OMA" id="ATRDQWQ"/>
<evidence type="ECO:0000313" key="8">
    <source>
        <dbReference type="EMBL" id="RFN63245.1"/>
    </source>
</evidence>
<feature type="chain" id="PRO_5015035503" evidence="2">
    <location>
        <begin position="21"/>
        <end position="202"/>
    </location>
</feature>
<reference evidence="8" key="3">
    <citation type="submission" date="2018-08" db="EMBL/GenBank/DDBJ databases">
        <title>Antagonistic pleiotropy in the bifunctional surface protein FadL/P1 during adaptation of Haemophilus influenzae to chronic lung infection associated with COPD.</title>
        <authorList>
            <person name="Moleres J."/>
            <person name="Ehrlich R."/>
        </authorList>
    </citation>
    <scope>NUCLEOTIDE SEQUENCE [LARGE SCALE GENOMIC DNA]</scope>
    <source>
        <strain evidence="8">P668-6062</strain>
    </source>
</reference>
<evidence type="ECO:0000256" key="1">
    <source>
        <dbReference type="SAM" id="MobiDB-lite"/>
    </source>
</evidence>
<reference evidence="10 11" key="2">
    <citation type="submission" date="2017-02" db="EMBL/GenBank/DDBJ databases">
        <title>Haemophilus influenzae in COPD genome sequencing project.</title>
        <authorList>
            <person name="Murphy T.F."/>
            <person name="Kong Y."/>
            <person name="Nadendla S."/>
            <person name="Tettelin H."/>
            <person name="Pettigrew M."/>
        </authorList>
    </citation>
    <scope>NUCLEOTIDE SEQUENCE [LARGE SCALE GENOMIC DNA]</scope>
    <source>
        <strain evidence="7 11">13P36H1</strain>
        <strain evidence="6 10">19P94H1</strain>
    </source>
</reference>
<dbReference type="Pfam" id="PF16036">
    <property type="entry name" value="Chalcone_3"/>
    <property type="match status" value="1"/>
</dbReference>
<evidence type="ECO:0000313" key="11">
    <source>
        <dbReference type="Proteomes" id="UP000238866"/>
    </source>
</evidence>
<evidence type="ECO:0000313" key="5">
    <source>
        <dbReference type="EMBL" id="KIS35386.1"/>
    </source>
</evidence>
<accession>A0A0D0INB4</accession>
<dbReference type="InterPro" id="IPR016087">
    <property type="entry name" value="Chalcone_isomerase"/>
</dbReference>
<evidence type="ECO:0000259" key="3">
    <source>
        <dbReference type="Pfam" id="PF16036"/>
    </source>
</evidence>
<keyword evidence="4" id="KW-0413">Isomerase</keyword>
<evidence type="ECO:0000313" key="6">
    <source>
        <dbReference type="EMBL" id="PRL91800.1"/>
    </source>
</evidence>
<feature type="domain" description="Chalcone isomerase" evidence="3">
    <location>
        <begin position="35"/>
        <end position="159"/>
    </location>
</feature>
<dbReference type="RefSeq" id="WP_005656697.1">
    <property type="nucleotide sequence ID" value="NZ_AP018764.1"/>
</dbReference>
<dbReference type="EMBL" id="QVJI01000008">
    <property type="protein sequence ID" value="RFN63245.1"/>
    <property type="molecule type" value="Genomic_DNA"/>
</dbReference>
<dbReference type="SMR" id="A0A0D0INB4"/>
<evidence type="ECO:0000256" key="2">
    <source>
        <dbReference type="SAM" id="SignalP"/>
    </source>
</evidence>
<keyword evidence="2" id="KW-0732">Signal</keyword>
<dbReference type="Proteomes" id="UP000837924">
    <property type="component" value="Chromosome"/>
</dbReference>
<dbReference type="GO" id="GO:0016853">
    <property type="term" value="F:isomerase activity"/>
    <property type="evidence" value="ECO:0007669"/>
    <property type="project" value="UniProtKB-KW"/>
</dbReference>
<dbReference type="EMBL" id="MZKM01000020">
    <property type="protein sequence ID" value="PRL91800.1"/>
    <property type="molecule type" value="Genomic_DNA"/>
</dbReference>
<organism evidence="8">
    <name type="scientific">Haemophilus influenzae</name>
    <dbReference type="NCBI Taxonomy" id="727"/>
    <lineage>
        <taxon>Bacteria</taxon>
        <taxon>Pseudomonadati</taxon>
        <taxon>Pseudomonadota</taxon>
        <taxon>Gammaproteobacteria</taxon>
        <taxon>Pasteurellales</taxon>
        <taxon>Pasteurellaceae</taxon>
        <taxon>Haemophilus</taxon>
    </lineage>
</organism>
<dbReference type="EMBL" id="MZLD01000010">
    <property type="protein sequence ID" value="PRM19811.1"/>
    <property type="molecule type" value="Genomic_DNA"/>
</dbReference>
<name>A0A0D0INB4_HAEIF</name>